<dbReference type="EMBL" id="JABSTQ010011460">
    <property type="protein sequence ID" value="KAG0411113.1"/>
    <property type="molecule type" value="Genomic_DNA"/>
</dbReference>
<evidence type="ECO:0000313" key="1">
    <source>
        <dbReference type="EMBL" id="KAG0411113.1"/>
    </source>
</evidence>
<sequence length="261" mass="28146">MAAKKCITCLVYRGLSTKTLSVSGDFTVKDLRTALQVHPEFGDIEDDVILQDPEKISVCPDVTYLVDHPASSSCARMKFESLTPPSLDISEAVEPRAAAAATGEQGGRADGETNSRSPSNRRPANENFKHPPSMALGHNVDTETGEREGGEEGGGGEEKVKEEDQDEGGARRSSRKDEETGQAQDMPYCSPTLTADIHHLIGTACSQLTPAKDKALNSLPLNLRPSTLEDWIRPPTDLLRTKIIIGAVLLFLKESGLTSSF</sequence>
<proteinExistence type="predicted"/>
<keyword evidence="2" id="KW-1185">Reference proteome</keyword>
<protein>
    <submittedName>
        <fullName evidence="1">Uncharacterized protein</fullName>
    </submittedName>
</protein>
<organism evidence="1 2">
    <name type="scientific">Ixodes persulcatus</name>
    <name type="common">Taiga tick</name>
    <dbReference type="NCBI Taxonomy" id="34615"/>
    <lineage>
        <taxon>Eukaryota</taxon>
        <taxon>Metazoa</taxon>
        <taxon>Ecdysozoa</taxon>
        <taxon>Arthropoda</taxon>
        <taxon>Chelicerata</taxon>
        <taxon>Arachnida</taxon>
        <taxon>Acari</taxon>
        <taxon>Parasitiformes</taxon>
        <taxon>Ixodida</taxon>
        <taxon>Ixodoidea</taxon>
        <taxon>Ixodidae</taxon>
        <taxon>Ixodinae</taxon>
        <taxon>Ixodes</taxon>
    </lineage>
</organism>
<accession>A0AC60NVD3</accession>
<name>A0AC60NVD3_IXOPE</name>
<dbReference type="Proteomes" id="UP000805193">
    <property type="component" value="Unassembled WGS sequence"/>
</dbReference>
<reference evidence="1 2" key="1">
    <citation type="journal article" date="2020" name="Cell">
        <title>Large-Scale Comparative Analyses of Tick Genomes Elucidate Their Genetic Diversity and Vector Capacities.</title>
        <authorList>
            <consortium name="Tick Genome and Microbiome Consortium (TIGMIC)"/>
            <person name="Jia N."/>
            <person name="Wang J."/>
            <person name="Shi W."/>
            <person name="Du L."/>
            <person name="Sun Y."/>
            <person name="Zhan W."/>
            <person name="Jiang J.F."/>
            <person name="Wang Q."/>
            <person name="Zhang B."/>
            <person name="Ji P."/>
            <person name="Bell-Sakyi L."/>
            <person name="Cui X.M."/>
            <person name="Yuan T.T."/>
            <person name="Jiang B.G."/>
            <person name="Yang W.F."/>
            <person name="Lam T.T."/>
            <person name="Chang Q.C."/>
            <person name="Ding S.J."/>
            <person name="Wang X.J."/>
            <person name="Zhu J.G."/>
            <person name="Ruan X.D."/>
            <person name="Zhao L."/>
            <person name="Wei J.T."/>
            <person name="Ye R.Z."/>
            <person name="Que T.C."/>
            <person name="Du C.H."/>
            <person name="Zhou Y.H."/>
            <person name="Cheng J.X."/>
            <person name="Dai P.F."/>
            <person name="Guo W.B."/>
            <person name="Han X.H."/>
            <person name="Huang E.J."/>
            <person name="Li L.F."/>
            <person name="Wei W."/>
            <person name="Gao Y.C."/>
            <person name="Liu J.Z."/>
            <person name="Shao H.Z."/>
            <person name="Wang X."/>
            <person name="Wang C.C."/>
            <person name="Yang T.C."/>
            <person name="Huo Q.B."/>
            <person name="Li W."/>
            <person name="Chen H.Y."/>
            <person name="Chen S.E."/>
            <person name="Zhou L.G."/>
            <person name="Ni X.B."/>
            <person name="Tian J.H."/>
            <person name="Sheng Y."/>
            <person name="Liu T."/>
            <person name="Pan Y.S."/>
            <person name="Xia L.Y."/>
            <person name="Li J."/>
            <person name="Zhao F."/>
            <person name="Cao W.C."/>
        </authorList>
    </citation>
    <scope>NUCLEOTIDE SEQUENCE [LARGE SCALE GENOMIC DNA]</scope>
    <source>
        <strain evidence="1">Iper-2018</strain>
    </source>
</reference>
<comment type="caution">
    <text evidence="1">The sequence shown here is derived from an EMBL/GenBank/DDBJ whole genome shotgun (WGS) entry which is preliminary data.</text>
</comment>
<evidence type="ECO:0000313" key="2">
    <source>
        <dbReference type="Proteomes" id="UP000805193"/>
    </source>
</evidence>
<gene>
    <name evidence="1" type="ORF">HPB47_011754</name>
</gene>